<evidence type="ECO:0000313" key="18">
    <source>
        <dbReference type="EMBL" id="CAK8692113.1"/>
    </source>
</evidence>
<reference evidence="18 19" key="1">
    <citation type="submission" date="2024-02" db="EMBL/GenBank/DDBJ databases">
        <authorList>
            <person name="Daric V."/>
            <person name="Darras S."/>
        </authorList>
    </citation>
    <scope>NUCLEOTIDE SEQUENCE [LARGE SCALE GENOMIC DNA]</scope>
</reference>
<feature type="domain" description="B30.2/SPRY" evidence="16">
    <location>
        <begin position="1052"/>
        <end position="1235"/>
    </location>
</feature>
<dbReference type="InterPro" id="IPR048581">
    <property type="entry name" value="RYDR_Jsol"/>
</dbReference>
<feature type="transmembrane region" description="Helical" evidence="15">
    <location>
        <begin position="4966"/>
        <end position="4988"/>
    </location>
</feature>
<dbReference type="Pfam" id="PF06459">
    <property type="entry name" value="RR_TM4-6"/>
    <property type="match status" value="1"/>
</dbReference>
<feature type="compositionally biased region" description="Polar residues" evidence="14">
    <location>
        <begin position="2848"/>
        <end position="2860"/>
    </location>
</feature>
<feature type="transmembrane region" description="Helical" evidence="15">
    <location>
        <begin position="4697"/>
        <end position="4718"/>
    </location>
</feature>
<protein>
    <recommendedName>
        <fullName evidence="20">Ryanodine receptor</fullName>
    </recommendedName>
</protein>
<keyword evidence="19" id="KW-1185">Reference proteome</keyword>
<dbReference type="InterPro" id="IPR005821">
    <property type="entry name" value="Ion_trans_dom"/>
</dbReference>
<dbReference type="Pfam" id="PF08709">
    <property type="entry name" value="Ins145_P3_rec"/>
    <property type="match status" value="1"/>
</dbReference>
<keyword evidence="6" id="KW-0677">Repeat</keyword>
<evidence type="ECO:0000313" key="19">
    <source>
        <dbReference type="Proteomes" id="UP001642483"/>
    </source>
</evidence>
<evidence type="ECO:0000256" key="6">
    <source>
        <dbReference type="ARBA" id="ARBA00022737"/>
    </source>
</evidence>
<dbReference type="InterPro" id="IPR013662">
    <property type="entry name" value="RIH_assoc-dom"/>
</dbReference>
<feature type="transmembrane region" description="Helical" evidence="15">
    <location>
        <begin position="4889"/>
        <end position="4911"/>
    </location>
</feature>
<evidence type="ECO:0000256" key="4">
    <source>
        <dbReference type="ARBA" id="ARBA00022673"/>
    </source>
</evidence>
<feature type="domain" description="MIR" evidence="17">
    <location>
        <begin position="174"/>
        <end position="219"/>
    </location>
</feature>
<feature type="transmembrane region" description="Helical" evidence="15">
    <location>
        <begin position="4841"/>
        <end position="4860"/>
    </location>
</feature>
<feature type="region of interest" description="Disordered" evidence="14">
    <location>
        <begin position="3805"/>
        <end position="3828"/>
    </location>
</feature>
<feature type="domain" description="MIR" evidence="17">
    <location>
        <begin position="112"/>
        <end position="167"/>
    </location>
</feature>
<dbReference type="Pfam" id="PF00520">
    <property type="entry name" value="Ion_trans"/>
    <property type="match status" value="1"/>
</dbReference>
<evidence type="ECO:0000259" key="17">
    <source>
        <dbReference type="PROSITE" id="PS50919"/>
    </source>
</evidence>
<accession>A0ABP0GL45</accession>
<dbReference type="PROSITE" id="PS50188">
    <property type="entry name" value="B302_SPRY"/>
    <property type="match status" value="3"/>
</dbReference>
<evidence type="ECO:0000256" key="14">
    <source>
        <dbReference type="SAM" id="MobiDB-lite"/>
    </source>
</evidence>
<dbReference type="InterPro" id="IPR035761">
    <property type="entry name" value="SPRY1_RyR"/>
</dbReference>
<dbReference type="InterPro" id="IPR000699">
    <property type="entry name" value="RIH_dom"/>
</dbReference>
<dbReference type="InterPro" id="IPR015925">
    <property type="entry name" value="Ryanodine_IP3_receptor"/>
</dbReference>
<feature type="region of interest" description="Disordered" evidence="14">
    <location>
        <begin position="2848"/>
        <end position="2867"/>
    </location>
</feature>
<dbReference type="PANTHER" id="PTHR46399">
    <property type="entry name" value="B30.2/SPRY DOMAIN-CONTAINING PROTEIN"/>
    <property type="match status" value="1"/>
</dbReference>
<dbReference type="Gene3D" id="2.80.10.50">
    <property type="match status" value="2"/>
</dbReference>
<dbReference type="InterPro" id="IPR014821">
    <property type="entry name" value="Ins145_P3_rcpt"/>
</dbReference>
<proteinExistence type="predicted"/>
<dbReference type="Pfam" id="PF02026">
    <property type="entry name" value="RyR"/>
    <property type="match status" value="4"/>
</dbReference>
<dbReference type="Pfam" id="PF21119">
    <property type="entry name" value="RYDR_Jsol"/>
    <property type="match status" value="1"/>
</dbReference>
<evidence type="ECO:0000256" key="5">
    <source>
        <dbReference type="ARBA" id="ARBA00022692"/>
    </source>
</evidence>
<evidence type="ECO:0000256" key="1">
    <source>
        <dbReference type="ARBA" id="ARBA00004326"/>
    </source>
</evidence>
<evidence type="ECO:0000256" key="11">
    <source>
        <dbReference type="ARBA" id="ARBA00023136"/>
    </source>
</evidence>
<dbReference type="Gene3D" id="1.10.287.70">
    <property type="match status" value="1"/>
</dbReference>
<dbReference type="SUPFAM" id="SSF47473">
    <property type="entry name" value="EF-hand"/>
    <property type="match status" value="1"/>
</dbReference>
<keyword evidence="7" id="KW-0106">Calcium</keyword>
<keyword evidence="8" id="KW-0703">Sarcoplasmic reticulum</keyword>
<comment type="caution">
    <text evidence="18">The sequence shown here is derived from an EMBL/GenBank/DDBJ whole genome shotgun (WGS) entry which is preliminary data.</text>
</comment>
<dbReference type="InterPro" id="IPR001870">
    <property type="entry name" value="B30.2/SPRY"/>
</dbReference>
<dbReference type="Pfam" id="PF02815">
    <property type="entry name" value="MIR"/>
    <property type="match status" value="1"/>
</dbReference>
<keyword evidence="11 15" id="KW-0472">Membrane</keyword>
<keyword evidence="5 15" id="KW-0812">Transmembrane</keyword>
<dbReference type="InterPro" id="IPR035762">
    <property type="entry name" value="SPRY3_RyR"/>
</dbReference>
<evidence type="ECO:0000256" key="15">
    <source>
        <dbReference type="SAM" id="Phobius"/>
    </source>
</evidence>
<feature type="compositionally biased region" description="Acidic residues" evidence="14">
    <location>
        <begin position="3808"/>
        <end position="3819"/>
    </location>
</feature>
<dbReference type="SUPFAM" id="SSF49899">
    <property type="entry name" value="Concanavalin A-like lectins/glucanases"/>
    <property type="match status" value="2"/>
</dbReference>
<dbReference type="SMART" id="SM00472">
    <property type="entry name" value="MIR"/>
    <property type="match status" value="4"/>
</dbReference>
<dbReference type="InterPro" id="IPR009460">
    <property type="entry name" value="Ryanrecept_TM4-6"/>
</dbReference>
<evidence type="ECO:0000256" key="12">
    <source>
        <dbReference type="ARBA" id="ARBA00023286"/>
    </source>
</evidence>
<feature type="region of interest" description="Disordered" evidence="14">
    <location>
        <begin position="4327"/>
        <end position="4346"/>
    </location>
</feature>
<evidence type="ECO:0008006" key="20">
    <source>
        <dbReference type="Google" id="ProtNLM"/>
    </source>
</evidence>
<dbReference type="PANTHER" id="PTHR46399:SF8">
    <property type="entry name" value="B30.2_SPRY DOMAIN-CONTAINING PROTEIN"/>
    <property type="match status" value="1"/>
</dbReference>
<dbReference type="SUPFAM" id="SSF100909">
    <property type="entry name" value="IP3 receptor type 1 binding core, domain 2"/>
    <property type="match status" value="1"/>
</dbReference>
<dbReference type="InterPro" id="IPR016093">
    <property type="entry name" value="MIR_motif"/>
</dbReference>
<dbReference type="CDD" id="cd12879">
    <property type="entry name" value="SPRY3_RyR"/>
    <property type="match status" value="1"/>
</dbReference>
<evidence type="ECO:0000256" key="9">
    <source>
        <dbReference type="ARBA" id="ARBA00022989"/>
    </source>
</evidence>
<feature type="domain" description="B30.2/SPRY" evidence="16">
    <location>
        <begin position="597"/>
        <end position="822"/>
    </location>
</feature>
<dbReference type="InterPro" id="IPR011992">
    <property type="entry name" value="EF-hand-dom_pair"/>
</dbReference>
<keyword evidence="9 15" id="KW-1133">Transmembrane helix</keyword>
<dbReference type="CDD" id="cd23278">
    <property type="entry name" value="beta-trefoil_MIR_RyR"/>
    <property type="match status" value="1"/>
</dbReference>
<dbReference type="Gene3D" id="6.20.350.10">
    <property type="match status" value="1"/>
</dbReference>
<dbReference type="InterPro" id="IPR003877">
    <property type="entry name" value="SPRY_dom"/>
</dbReference>
<dbReference type="EMBL" id="CAWYQH010000130">
    <property type="protein sequence ID" value="CAK8692113.1"/>
    <property type="molecule type" value="Genomic_DNA"/>
</dbReference>
<dbReference type="Pfam" id="PF08454">
    <property type="entry name" value="RIH_assoc"/>
    <property type="match status" value="1"/>
</dbReference>
<feature type="compositionally biased region" description="Acidic residues" evidence="14">
    <location>
        <begin position="4334"/>
        <end position="4346"/>
    </location>
</feature>
<evidence type="ECO:0000256" key="8">
    <source>
        <dbReference type="ARBA" id="ARBA00022951"/>
    </source>
</evidence>
<keyword evidence="4" id="KW-0107">Calcium channel</keyword>
<dbReference type="PROSITE" id="PS50919">
    <property type="entry name" value="MIR"/>
    <property type="match status" value="3"/>
</dbReference>
<feature type="domain" description="MIR" evidence="17">
    <location>
        <begin position="227"/>
        <end position="282"/>
    </location>
</feature>
<evidence type="ECO:0000256" key="13">
    <source>
        <dbReference type="ARBA" id="ARBA00023303"/>
    </source>
</evidence>
<keyword evidence="12" id="KW-1071">Ligand-gated ion channel</keyword>
<dbReference type="Gene3D" id="2.60.120.920">
    <property type="match status" value="3"/>
</dbReference>
<keyword evidence="2" id="KW-0813">Transport</keyword>
<dbReference type="SUPFAM" id="SSF82109">
    <property type="entry name" value="MIR domain"/>
    <property type="match status" value="2"/>
</dbReference>
<feature type="transmembrane region" description="Helical" evidence="15">
    <location>
        <begin position="4639"/>
        <end position="4659"/>
    </location>
</feature>
<dbReference type="InterPro" id="IPR013333">
    <property type="entry name" value="Ryan_recept"/>
</dbReference>
<feature type="domain" description="B30.2/SPRY" evidence="16">
    <location>
        <begin position="1387"/>
        <end position="1601"/>
    </location>
</feature>
<dbReference type="InterPro" id="IPR036300">
    <property type="entry name" value="MIR_dom_sf"/>
</dbReference>
<sequence length="5090" mass="575992">MVAEGTDGEDGVHFLRTEDEIFLQCVSQAEQSKMCLAAEGFGNRLCYAELTTDSRDQPTDTPRCVFVLAQALSVRALQELLGNDEDDWEEDCEVKCSLLSADEEADSGSRHSRTLLYGNAVQLKHQLSGMYLTCMNTSSSATDKLAFDVGLNEEECGEQTWWTVHPTSKQRSEGEKVRIGDDLILISISSERYLHLSTSGDELSVEASFQQTMWTVGPVAGGGGKTQGYLTGGDAVRLFHGHMDDCLTIAPTEDKEAVMRAIVYESGGAGAHAKSLWRLEQLSIKWYGSHLTWGCPFRLRHITTGQYLCTIDDRTLVCMSADAANYTTSAFCWQPSKDKLEPINEQEIEGMGSAEIKYGDSVCYLQHVSSGLWVTYLNVEAKAGRAGPKQRKAIVHLEGHMDDGLTLSRAQAVESRTATVIRRTGQIFCNFIAALESHQSKKVGFRPKQPHLEEVEQCVEDLIEYFNEDQDASHKENGKDEDVDHEKKQNKIQLLKNRQDLFQEEGAIALILQCIAKLSAYGDASSFANVFGNDAGTMWEQLLNSFYILLAATVRSNRANCAKFAKHLDWLVSQLDSQQAAFGILEVLGAVLVDSHEALNMMKAEHIQSIVSLLEKHGRNSKVLEVLCSLCVCDEVAVRSNQNLICQTLLPGRDILLQTTIVDYVNNVQPNIYMGVSDSCAQYKKWYYELLVEKVDNDYNNRAPHLRVGWANTSGFSPYPVGGDYFGSNGVGDDMYSFAYDGLCLWNGHKSSLVGSPGRHILGVNDIVSCCMDLSVPSISFRINGQPVQGMFENFNLSGLFFPVVSFSAGVKVRFLFGGQHGEFRFLPPVGYAPAYEALLPGRRLFLSPCKTYGNLARGHLMGPGSALEQSAFVPDAVNTQNVVLSPYLQAVVPKLAESIHELWAMTRIQGGWSYGTARDDAKKQNPCLVEFARLPEQERSFNLTMSYETLRTIIALGYHIGIADEDAEYKLRKLKLPRSYMMASGYKPSPLDLSHLKLTQQMEDLVERLADNAHNVWARERVKQGWTYGVNLDVGKKRNPRLVPFSLLDDLAKQSNRNSIRELVRTLIGHGYMVEPPDDRLKEVDNSRKRQVQSNKMRVFRAEKTHAVHKDKWYFEFTVECKGDIRVGWVRPDCFASVDLGADDRAYVFDGVNALKWHNGAENFGQRWKVGDVVGCLLDFNERLIAFTLNGEALLDKNGQEQAFRNLPPDISLLPAVALNVGQRGILNLGRNSSTFKFYSTMGQKEGFQPFAKDMRFPVAIWFTKNQPCFETVNESNADVEVSRIPASKHRPPRLKVTHKWADGLARRERLLDWIYTRLNMPITMHSVFTKSCGHVINIFTENDSIVEDDVDGDFEVLRKTARGGTSPHDLKADHNRHVQHGNHHHHHLSPTILPISGIKSAKFHFSKSKATAATAALTGGSTPAKSRLTEEVLPDQYNDVLFKDEVDQLLQSTQYSFSVRIFPEQEAGAVYVGWVKSDFHWNAEKFKPESIPSTTVTLGDDHGKVSESVKRSNCFVISCGELSQQLTVARSQTTPLHAQSGILINCIADLAAGLLTFTANGKDIRTFYQVEPDVKLYPAVFALPTSANMFQFELGRSKITMPLSAAIFECERKNVIPQCPPRLNVQSMASVTWTRMPSFLSNPECRRELDRSKGWTSEMRRNAQSPDLHNMAILYIPEENRSIDLLELSENNELMKFHEKTLKLYCSMCALGNHRVAHALCSYVDQRLMLYALRSSSLVGPMRAVIHDLLIEMHLAPHAHARKNTKNEYIFPLNDQTKSIGLFADQDAKEVALPGVGPFSALRPTTHWSPIDFVTHPMLIANRSLEVPEFPLDELRRHVIQQLEDIVRSCKHKYVDVMGQAQECVFVPLLRLTVTLLTMGVFVDDDVKRLLVILDPSYFGTYVTDLDGVEELMQNIGTGLLHMTLVESVKLEMCRLLEYLVDMELRHRVEALVSFSTLIVAKMQQDQKDRYQNVMEALNMSAVTTAKMTKEFRSPPTDQMTLLMSFKSEEKEMDCPLPDEIRSLLWNFHLDLLRNCGEEIADESAKEEKPSWRKRLVTFVGKVTSFRKTEHSGVSSNDKGPTAPTYFREIIQNTMVTWAQEKRVEDPTLVREIFRLLYRQYNGIGELHQALMRSYCICEVSEQDTMGLLHALSRLRSLLSVKLGREEEALIISELNKIMNNKVFYQHPNLMRILCMHETVMEVMVSVLGKEDDDDNSGPEVQFPRMVAACCRFLCYFCRISRKNQGALFEHLQFLLEHGFVGLASPSMRGSTPLDVAAASVMDNNELALALRENDLEKLVENLAVCGVQSSNILLRRGYPDIGWNPLEGERYLDFLKHAVFVNGESVEENANLVVRLLIRRPECLGPSLRGEGGRGLLAAITEALQICHDPTRDGPDQNLYRHRFDDADEEEDEEVHMGFVILAFYSALIDLLGRCAPEQNLILQGKSEAIRIRSILRSLVPLEDLLGVISLSFELPRLEREGSSHVREPDLSACFIPDHKAAMILFLERVYGIDNSQLFLRLLEVGLLPDMKAAAQLDTPYLSDTDMALALNRCMCHSVLPLIVKHVELLQSCQNRVNLLDQLLHTIYRMSRAKALTKAQKEMISGCLVAVASVLRPFLLQSLLKKLTFDVPTLTEDTFVPIRLLTKHYTRCWKYYYLHDGCVEFGAATDEEKHLTMVLFWGIFDSLVKEIYNPDLFSRVLPCLCAIANALPSDYALSPALEKLRQQPSFDADGKFLPKPVNTKDILLPDKLEIFVAKYSEQWHDAWALEKMQSGWSYGPQYNDQLKQHPLIKAYKSLSEREKDVYRPTVREGLKALIAWGWNIQRARDTLDPYAVAPPNKIRSVSQSNLNSDTGQRYNPKPHDLTGITLSREVATTAEMLAENFHLVWAKKKMLEIETKASTNGVMNTQQVTAALSQNAMLVPYDRLTAKEKEKDRNKAYDLLKFLQFHNYVLTKEEEDDTEIKSSVERRFSSMVLARLLSYVDQANIYVNTLTQAIDAVKQKRVECMVTGAGSHNSDRQTDHTPSDDVKFFAKICLPFMESYFKTQKIYYVSLEGSLNEGMATASNKEKELVTMLFCKMSLLLRQNTSLFGVDAACGISCLKVLAECIDASTVTKSCPEHIKQSLITFFNNAAEDLKRMLEHISSGRKNQLGSIMIGAQNTNYVTYCLLPVLTTLFRHLGRHRYGQDLLLDEIQVSCYKILNGLYSLGTGKGAFVNSLDENGRRRISIQATQTIFEEHRAHVGECLAAFASSFPVSFLEPNLNKFNSYSIYNILSIKDRKQLGLPPKLEQLTPLLPTLKTLLADISRLAESGAKYEDAPEMIDIILPMICNYLPPWLEQGPDSGRVIAKTGKSDIDESEGVSASFCTSVSNEILSNVLKDVLKLINNNLGTEDAVWMKRIAVYAQPIMICDDSKLLATHFLPILTKSLQKLRQNRDMEEQLAGSKGTMADLLNIVKYDHRVNDVSDLELMMLEDYAIIARDLYAFYPLLVRYIDIGKSQWIKEKNSSAVELFHLVSEIFYIWTKSMNFRREEQNFVVQNQLDNMAVLTADKSARPNAASLLSSQRLTRKRGDRYSPTTSLIVACVKRLLPVGLNMGVVGDYRFILEAKNRFLRRDTEVDIEEYLTSSVLAEITAAADNNNNSSINPIPALDSNVNKRVDWLLEMSRVQYHLHTVEHPPKSRRAVWKKLMSKQRKRAVVSCFRMVPLYNLPLHRVSNCFLINYKDIWLLTEEQNKCQMINIITPAGMEENDNNKIANSSQRDPLQQLILVFNIGAVTAHGRLKDDELYLSYADLMAQSCHTGDDETDEVEKEEDGDAGKSFKEKEKEKQRLLYEQKRLAIRGAAEMVLHTVSASGGEVSETIMATLQLGIALLTGGNQLVQKIMLEHLQTKKDSSFFASVAGLMNQCSVLDLNAYERCMKAENMGTVSDGNAAGIKTMHDDELTCALFRFLQLLCEGHNEAFQNYLRSQAGNNHTVNIIVSTVDYLLRLQESISDFYWYYSGKETIDAPGQENFSKAIAVAKQVFNSLTEYIQGPCEGNQQALAHSRLWDAVVGFLHVFANMQMKLSQDSGRQLSLLKELLDLQQDMVVMLLSMLEGNVVDGTIGRQLVDTLIESSHNVGLILRFFNMFLRLKDITSSERFTEYDPENKGIVSRRDFQRAMVASKVYTSKEIEFLLSCGLSPDEDYLNYKEFTERFHEPAADIGFNMAVLLTNLSEHMPQDSRLKQFLEMAEAMLDYFKPNLGRIEILGGAKRIERVYFNIRDSSLQQWQKPQVQESKRQFFFDVINEDGDKGRMEEFINFCEDTIFEMQLAAEISEAGFGSLQEGNNSQEEDEEPALTDPDDVIGNIASSFSYKNIKKRAKVLRSMSWMEIVFSLVWLIFALFTTSFKVTVVLVKGCGNLIKSLFFSNSLVVAAKKATMYEILADMPHPTQEGVEEEITTHSSNKHERNYSQRDMAAGDKDELITNIFGVNIKKGNDLIKAVAHKKKDAGFGDFSVDEAANTFSMLASDIESGYSTPSIDSSQKRRKTLTRSKTIERTHHISRAETLSGDRSHHAQPLNDIKSMSFDMARSQSIDWEPDAVSPWRHCMQLCGRPQRYTTQEKVDDKVAAFWDQVNNFNNGIMGMFARNFYNFKILALAVTFIINFILLFCKWQALNEDLAGDEDVANDMEINDEANEQIVLEEDTGYMKPGLMILAIGHVILSLSMLISYYRLKVPLVIFKREKEIARKLEFDGLYVIEEPSDNDVAGQWDRLVISCPSFPSNYWDKFIKKKVLDKFGPQVGQEKVQELLGMDRSSTSFLFENEKPPESLLLQLVGNLDLRYTIWKMGAMFNDQSFLYLLWYFVMSVLGQYNRFFFSLHLLDIAMCSKGLRTILTSVTHNGKQLLLTIGLLTVVVYLYTVLAFNFFKKFYNKGESDGDEDWKCHDMFSCFQFHFYAGVRAGGGIGDELDDPSGDDYEFYRIAFDISFFFFVVVILLAIIQGLIIDAFGELRDQQEQVKEDMDTKCFICTIGIDYFDQTPHGFETHTTQEHNLANYMFFLMHLINKDETEYTGQETYVWQQYQERCWEFFPAGDCFRKQYENELAG</sequence>
<dbReference type="Gene3D" id="1.10.490.160">
    <property type="match status" value="2"/>
</dbReference>
<dbReference type="InterPro" id="IPR035910">
    <property type="entry name" value="RyR/IP3R_RIH_dom_sf"/>
</dbReference>
<keyword evidence="10" id="KW-0406">Ion transport</keyword>
<dbReference type="Pfam" id="PF00622">
    <property type="entry name" value="SPRY"/>
    <property type="match status" value="3"/>
</dbReference>
<evidence type="ECO:0000256" key="2">
    <source>
        <dbReference type="ARBA" id="ARBA00022448"/>
    </source>
</evidence>
<dbReference type="CDD" id="cd12877">
    <property type="entry name" value="SPRY1_RyR"/>
    <property type="match status" value="1"/>
</dbReference>
<dbReference type="InterPro" id="IPR003032">
    <property type="entry name" value="Ryanodine_rcpt"/>
</dbReference>
<feature type="transmembrane region" description="Helical" evidence="15">
    <location>
        <begin position="4376"/>
        <end position="4399"/>
    </location>
</feature>
<dbReference type="Pfam" id="PF01365">
    <property type="entry name" value="RYDR_ITPR"/>
    <property type="match status" value="2"/>
</dbReference>
<organism evidence="18 19">
    <name type="scientific">Clavelina lepadiformis</name>
    <name type="common">Light-bulb sea squirt</name>
    <name type="synonym">Ascidia lepadiformis</name>
    <dbReference type="NCBI Taxonomy" id="159417"/>
    <lineage>
        <taxon>Eukaryota</taxon>
        <taxon>Metazoa</taxon>
        <taxon>Chordata</taxon>
        <taxon>Tunicata</taxon>
        <taxon>Ascidiacea</taxon>
        <taxon>Aplousobranchia</taxon>
        <taxon>Clavelinidae</taxon>
        <taxon>Clavelina</taxon>
    </lineage>
</organism>
<dbReference type="Proteomes" id="UP001642483">
    <property type="component" value="Unassembled WGS sequence"/>
</dbReference>
<keyword evidence="13" id="KW-0407">Ion channel</keyword>
<dbReference type="PRINTS" id="PR00795">
    <property type="entry name" value="RYANODINER"/>
</dbReference>
<comment type="subcellular location">
    <subcellularLocation>
        <location evidence="1">Sarcoplasmic reticulum membrane</location>
        <topology evidence="1">Multi-pass membrane protein</topology>
    </subcellularLocation>
</comment>
<keyword evidence="3" id="KW-0109">Calcium transport</keyword>
<evidence type="ECO:0000256" key="3">
    <source>
        <dbReference type="ARBA" id="ARBA00022568"/>
    </source>
</evidence>
<evidence type="ECO:0000256" key="7">
    <source>
        <dbReference type="ARBA" id="ARBA00022837"/>
    </source>
</evidence>
<evidence type="ECO:0000256" key="10">
    <source>
        <dbReference type="ARBA" id="ARBA00023065"/>
    </source>
</evidence>
<dbReference type="SMART" id="SM00449">
    <property type="entry name" value="SPRY"/>
    <property type="match status" value="3"/>
</dbReference>
<evidence type="ECO:0000259" key="16">
    <source>
        <dbReference type="PROSITE" id="PS50188"/>
    </source>
</evidence>
<dbReference type="Gene3D" id="1.25.10.30">
    <property type="entry name" value="IP3 receptor type 1 binding core, RIH domain"/>
    <property type="match status" value="1"/>
</dbReference>
<gene>
    <name evidence="18" type="ORF">CVLEPA_LOCUS24856</name>
</gene>
<name>A0ABP0GL45_CLALP</name>
<dbReference type="InterPro" id="IPR043136">
    <property type="entry name" value="B30.2/SPRY_sf"/>
</dbReference>
<dbReference type="InterPro" id="IPR013320">
    <property type="entry name" value="ConA-like_dom_sf"/>
</dbReference>